<evidence type="ECO:0000256" key="1">
    <source>
        <dbReference type="SAM" id="SignalP"/>
    </source>
</evidence>
<keyword evidence="1" id="KW-0732">Signal</keyword>
<proteinExistence type="predicted"/>
<dbReference type="Proteomes" id="UP000198287">
    <property type="component" value="Unassembled WGS sequence"/>
</dbReference>
<keyword evidence="3" id="KW-1185">Reference proteome</keyword>
<dbReference type="AlphaFoldDB" id="A0A226EM80"/>
<evidence type="ECO:0000313" key="2">
    <source>
        <dbReference type="EMBL" id="OXA58400.1"/>
    </source>
</evidence>
<accession>A0A226EM80</accession>
<sequence>MKLIINLFALVIIASGLDEDAVKELKCSAVSSPDSGIDLKWFGSINQFYVPLWNQLYATRTAADLLSQDARHIPFEAVQPASCLTMNKDSTISGFGRQVKYNITGDETSITFRAPWSGAKTGKFSFHMMDNKSYVLGATCWDDNEASWAVLSTVQNLEPKSRTDILKYIKSLGFDENKAVDENYAYCGLNQLLLTPISYNSQQQHLLLSPYYIYFK</sequence>
<comment type="caution">
    <text evidence="2">The sequence shown here is derived from an EMBL/GenBank/DDBJ whole genome shotgun (WGS) entry which is preliminary data.</text>
</comment>
<gene>
    <name evidence="2" type="ORF">Fcan01_06875</name>
</gene>
<dbReference type="OMA" id="CLEWTIN"/>
<organism evidence="2 3">
    <name type="scientific">Folsomia candida</name>
    <name type="common">Springtail</name>
    <dbReference type="NCBI Taxonomy" id="158441"/>
    <lineage>
        <taxon>Eukaryota</taxon>
        <taxon>Metazoa</taxon>
        <taxon>Ecdysozoa</taxon>
        <taxon>Arthropoda</taxon>
        <taxon>Hexapoda</taxon>
        <taxon>Collembola</taxon>
        <taxon>Entomobryomorpha</taxon>
        <taxon>Isotomoidea</taxon>
        <taxon>Isotomidae</taxon>
        <taxon>Proisotominae</taxon>
        <taxon>Folsomia</taxon>
    </lineage>
</organism>
<name>A0A226EM80_FOLCA</name>
<protein>
    <submittedName>
        <fullName evidence="2">Uncharacterized protein</fullName>
    </submittedName>
</protein>
<dbReference type="EMBL" id="LNIX01000003">
    <property type="protein sequence ID" value="OXA58400.1"/>
    <property type="molecule type" value="Genomic_DNA"/>
</dbReference>
<evidence type="ECO:0000313" key="3">
    <source>
        <dbReference type="Proteomes" id="UP000198287"/>
    </source>
</evidence>
<feature type="signal peptide" evidence="1">
    <location>
        <begin position="1"/>
        <end position="16"/>
    </location>
</feature>
<feature type="chain" id="PRO_5013076122" evidence="1">
    <location>
        <begin position="17"/>
        <end position="216"/>
    </location>
</feature>
<reference evidence="2 3" key="1">
    <citation type="submission" date="2015-12" db="EMBL/GenBank/DDBJ databases">
        <title>The genome of Folsomia candida.</title>
        <authorList>
            <person name="Faddeeva A."/>
            <person name="Derks M.F."/>
            <person name="Anvar Y."/>
            <person name="Smit S."/>
            <person name="Van Straalen N."/>
            <person name="Roelofs D."/>
        </authorList>
    </citation>
    <scope>NUCLEOTIDE SEQUENCE [LARGE SCALE GENOMIC DNA]</scope>
    <source>
        <strain evidence="2 3">VU population</strain>
        <tissue evidence="2">Whole body</tissue>
    </source>
</reference>